<accession>A0A8H7LR85</accession>
<protein>
    <submittedName>
        <fullName evidence="1">Uncharacterized protein</fullName>
    </submittedName>
</protein>
<sequence>MPMTTQLPAMASHQKCYPLKYMMPELEFPMEDLKPIQDAIAQGDNLANTPAILEARVSRRVLLVVIQHDMDARNLLSAHGASLYLPTTPSDAVRVYRMLLDRGYEKHNIHVQVERVHKNPETSPTKPNIVVWNGWSVALSQVTTGFFTVGNNPAPQKVYSILRHAVVSGHGHAYEVEQGQGKAARVITASPGIVGSTETPIGEEISSVHTSQIRFYREVMSESIDHRMEISYAGRGGRVVQIRRPHLRAAQELYAVLAKLLKGCTLTMSLDCFHGGLMRNVDQKPSRRCCCHAGNPGYDISDAQVTPSNFAAPVSSKSSLRNLFVPPAFFLHSGYAYDPEIKMGRIDEPELFKDVKAKIFMWSGYNTLKDRVGGFASAFTSAVQEVEGTVSNAALYENVKQRVVAKGGSDVQLWVSDDGSEAAPCILDDLFVM</sequence>
<dbReference type="Proteomes" id="UP000650582">
    <property type="component" value="Unassembled WGS sequence"/>
</dbReference>
<name>A0A8H7LR85_9AGAM</name>
<gene>
    <name evidence="1" type="ORF">RHS04_01277</name>
</gene>
<evidence type="ECO:0000313" key="2">
    <source>
        <dbReference type="Proteomes" id="UP000650582"/>
    </source>
</evidence>
<organism evidence="1 2">
    <name type="scientific">Rhizoctonia solani</name>
    <dbReference type="NCBI Taxonomy" id="456999"/>
    <lineage>
        <taxon>Eukaryota</taxon>
        <taxon>Fungi</taxon>
        <taxon>Dikarya</taxon>
        <taxon>Basidiomycota</taxon>
        <taxon>Agaricomycotina</taxon>
        <taxon>Agaricomycetes</taxon>
        <taxon>Cantharellales</taxon>
        <taxon>Ceratobasidiaceae</taxon>
        <taxon>Rhizoctonia</taxon>
    </lineage>
</organism>
<dbReference type="Gene3D" id="3.40.50.1460">
    <property type="match status" value="1"/>
</dbReference>
<dbReference type="EMBL" id="JACYCC010000025">
    <property type="protein sequence ID" value="KAF8684689.1"/>
    <property type="molecule type" value="Genomic_DNA"/>
</dbReference>
<dbReference type="AlphaFoldDB" id="A0A8H7LR85"/>
<comment type="caution">
    <text evidence="1">The sequence shown here is derived from an EMBL/GenBank/DDBJ whole genome shotgun (WGS) entry which is preliminary data.</text>
</comment>
<proteinExistence type="predicted"/>
<reference evidence="1" key="1">
    <citation type="submission" date="2020-09" db="EMBL/GenBank/DDBJ databases">
        <title>Comparative genome analyses of four rice-infecting Rhizoctonia solani isolates reveal extensive enrichment of homogalacturonan modification genes.</title>
        <authorList>
            <person name="Lee D.-Y."/>
            <person name="Jeon J."/>
            <person name="Kim K.-T."/>
            <person name="Cheong K."/>
            <person name="Song H."/>
            <person name="Choi G."/>
            <person name="Ko J."/>
            <person name="Opiyo S.O."/>
            <person name="Zuo S."/>
            <person name="Madhav S."/>
            <person name="Lee Y.-H."/>
            <person name="Wang G.-L."/>
        </authorList>
    </citation>
    <scope>NUCLEOTIDE SEQUENCE</scope>
    <source>
        <strain evidence="1">AG1-IA YN-7</strain>
    </source>
</reference>
<evidence type="ECO:0000313" key="1">
    <source>
        <dbReference type="EMBL" id="KAF8684689.1"/>
    </source>
</evidence>